<comment type="caution">
    <text evidence="1">The sequence shown here is derived from an EMBL/GenBank/DDBJ whole genome shotgun (WGS) entry which is preliminary data.</text>
</comment>
<evidence type="ECO:0000313" key="2">
    <source>
        <dbReference type="Proteomes" id="UP001062846"/>
    </source>
</evidence>
<dbReference type="Proteomes" id="UP001062846">
    <property type="component" value="Chromosome 1"/>
</dbReference>
<reference evidence="1" key="1">
    <citation type="submission" date="2022-02" db="EMBL/GenBank/DDBJ databases">
        <title>Plant Genome Project.</title>
        <authorList>
            <person name="Zhang R.-G."/>
        </authorList>
    </citation>
    <scope>NUCLEOTIDE SEQUENCE</scope>
    <source>
        <strain evidence="1">AT1</strain>
    </source>
</reference>
<proteinExistence type="predicted"/>
<organism evidence="1 2">
    <name type="scientific">Rhododendron molle</name>
    <name type="common">Chinese azalea</name>
    <name type="synonym">Azalea mollis</name>
    <dbReference type="NCBI Taxonomy" id="49168"/>
    <lineage>
        <taxon>Eukaryota</taxon>
        <taxon>Viridiplantae</taxon>
        <taxon>Streptophyta</taxon>
        <taxon>Embryophyta</taxon>
        <taxon>Tracheophyta</taxon>
        <taxon>Spermatophyta</taxon>
        <taxon>Magnoliopsida</taxon>
        <taxon>eudicotyledons</taxon>
        <taxon>Gunneridae</taxon>
        <taxon>Pentapetalae</taxon>
        <taxon>asterids</taxon>
        <taxon>Ericales</taxon>
        <taxon>Ericaceae</taxon>
        <taxon>Ericoideae</taxon>
        <taxon>Rhodoreae</taxon>
        <taxon>Rhododendron</taxon>
    </lineage>
</organism>
<accession>A0ACC0Q654</accession>
<keyword evidence="2" id="KW-1185">Reference proteome</keyword>
<sequence length="350" mass="38900">MLLGEMRIYSSADKLCSTKHESNDQGMHPPELLHSLNFPGIPNHCLKLKVGTPIILLKNANLSLGLCNGTRLILVKMGHQDKSEELCQLVGTRYRDLIDSVVSVVLMKSSCESIFDYISSIHDSILPSLSSSTTPKLSSNPNPNRARTYDIACRVKYLVKTPEIIWGCLDKSMFGKCHTGVLSTSGIAPYGYAKGICQMKIGTGIVEDIPVCGTEKRMNMDRQFFFFFERWIVESVKGQISQRSKERLLDQTPGLEIAAYTDALAVIAIIDKLEPKQNLALFLDLRRSCICQKLVTCDAISAFCEVLRTIQSPAIGGLRKTCRPEVVIRKSHRLEVFAGWKWLCNGGGRG</sequence>
<gene>
    <name evidence="1" type="ORF">RHMOL_Rhmol01G0240400</name>
</gene>
<name>A0ACC0Q654_RHOML</name>
<dbReference type="EMBL" id="CM046388">
    <property type="protein sequence ID" value="KAI8572944.1"/>
    <property type="molecule type" value="Genomic_DNA"/>
</dbReference>
<protein>
    <submittedName>
        <fullName evidence="1">Uncharacterized protein</fullName>
    </submittedName>
</protein>
<evidence type="ECO:0000313" key="1">
    <source>
        <dbReference type="EMBL" id="KAI8572944.1"/>
    </source>
</evidence>